<evidence type="ECO:0000313" key="3">
    <source>
        <dbReference type="EMBL" id="MBC3883406.1"/>
    </source>
</evidence>
<name>A0A923I000_9BURK</name>
<dbReference type="Gene3D" id="1.10.1040.20">
    <property type="entry name" value="ProC-like, C-terminal domain"/>
    <property type="match status" value="1"/>
</dbReference>
<evidence type="ECO:0000259" key="2">
    <source>
        <dbReference type="Pfam" id="PF10728"/>
    </source>
</evidence>
<dbReference type="InterPro" id="IPR008927">
    <property type="entry name" value="6-PGluconate_DH-like_C_sf"/>
</dbReference>
<keyword evidence="4" id="KW-1185">Reference proteome</keyword>
<sequence length="275" mass="29616">MLTLNVIGAGRVGQTLARLFHSADQFQIASVFTRTAATAQHASHFIGSGKAVHNLLELASADVCMLTVADDDIATISNLLLVKDMLKPRSIVFHCSGSKSSSILQPLRDAGHYVASFHPVRSFASPEVVVADFVDTYCGVEGDAEALAILVPAFEAIGARTFMLETEHKLRYHAASVFASNYLVTLMDIALKTYQAAGLSPEMAVALAQPLAKKTLENVFSSSTEDALTGPIKRGDLETVEKQLADLALWDQQAASLYQAFIDPTKAVANRVKRH</sequence>
<proteinExistence type="predicted"/>
<dbReference type="Pfam" id="PF10727">
    <property type="entry name" value="Rossmann-like"/>
    <property type="match status" value="1"/>
</dbReference>
<evidence type="ECO:0000313" key="4">
    <source>
        <dbReference type="Proteomes" id="UP000627446"/>
    </source>
</evidence>
<dbReference type="InterPro" id="IPR036291">
    <property type="entry name" value="NAD(P)-bd_dom_sf"/>
</dbReference>
<dbReference type="SUPFAM" id="SSF48179">
    <property type="entry name" value="6-phosphogluconate dehydrogenase C-terminal domain-like"/>
    <property type="match status" value="1"/>
</dbReference>
<dbReference type="PANTHER" id="PTHR40459:SF1">
    <property type="entry name" value="CONSERVED HYPOTHETICAL ALANINE AND LEUCINE RICH PROTEIN"/>
    <property type="match status" value="1"/>
</dbReference>
<dbReference type="PANTHER" id="PTHR40459">
    <property type="entry name" value="CONSERVED HYPOTHETICAL ALANINE AND LEUCINE RICH PROTEIN"/>
    <property type="match status" value="1"/>
</dbReference>
<evidence type="ECO:0000259" key="1">
    <source>
        <dbReference type="Pfam" id="PF10727"/>
    </source>
</evidence>
<dbReference type="RefSeq" id="WP_186918026.1">
    <property type="nucleotide sequence ID" value="NZ_JACOFZ010000014.1"/>
</dbReference>
<dbReference type="InterPro" id="IPR019665">
    <property type="entry name" value="OxRdtase/DH_put_Rossmann_dom"/>
</dbReference>
<feature type="domain" description="Putative oxidoreductase/dehydrogenase Rossmann-like" evidence="1">
    <location>
        <begin position="2"/>
        <end position="119"/>
    </location>
</feature>
<feature type="domain" description="DUF2520" evidence="2">
    <location>
        <begin position="136"/>
        <end position="260"/>
    </location>
</feature>
<dbReference type="SUPFAM" id="SSF51735">
    <property type="entry name" value="NAD(P)-binding Rossmann-fold domains"/>
    <property type="match status" value="1"/>
</dbReference>
<dbReference type="Proteomes" id="UP000627446">
    <property type="component" value="Unassembled WGS sequence"/>
</dbReference>
<dbReference type="InterPro" id="IPR018931">
    <property type="entry name" value="DUF2520"/>
</dbReference>
<dbReference type="Pfam" id="PF10728">
    <property type="entry name" value="DUF2520"/>
    <property type="match status" value="1"/>
</dbReference>
<reference evidence="3" key="1">
    <citation type="submission" date="2020-08" db="EMBL/GenBank/DDBJ databases">
        <title>Novel species isolated from subtropical streams in China.</title>
        <authorList>
            <person name="Lu H."/>
        </authorList>
    </citation>
    <scope>NUCLEOTIDE SEQUENCE</scope>
    <source>
        <strain evidence="3">LX22W</strain>
    </source>
</reference>
<accession>A0A923I000</accession>
<protein>
    <submittedName>
        <fullName evidence="3">DUF2520 domain-containing protein</fullName>
    </submittedName>
</protein>
<dbReference type="Gene3D" id="3.40.50.720">
    <property type="entry name" value="NAD(P)-binding Rossmann-like Domain"/>
    <property type="match status" value="1"/>
</dbReference>
<comment type="caution">
    <text evidence="3">The sequence shown here is derived from an EMBL/GenBank/DDBJ whole genome shotgun (WGS) entry which is preliminary data.</text>
</comment>
<dbReference type="InterPro" id="IPR037108">
    <property type="entry name" value="TM1727-like_C_sf"/>
</dbReference>
<organism evidence="3 4">
    <name type="scientific">Undibacterium nitidum</name>
    <dbReference type="NCBI Taxonomy" id="2762298"/>
    <lineage>
        <taxon>Bacteria</taxon>
        <taxon>Pseudomonadati</taxon>
        <taxon>Pseudomonadota</taxon>
        <taxon>Betaproteobacteria</taxon>
        <taxon>Burkholderiales</taxon>
        <taxon>Oxalobacteraceae</taxon>
        <taxon>Undibacterium</taxon>
    </lineage>
</organism>
<dbReference type="AlphaFoldDB" id="A0A923I000"/>
<gene>
    <name evidence="3" type="ORF">H8K36_18595</name>
</gene>
<dbReference type="EMBL" id="JACOFZ010000014">
    <property type="protein sequence ID" value="MBC3883406.1"/>
    <property type="molecule type" value="Genomic_DNA"/>
</dbReference>